<reference evidence="1" key="2">
    <citation type="journal article" date="2022" name="New Phytol.">
        <title>Evolutionary transition to the ectomycorrhizal habit in the genomes of a hyperdiverse lineage of mushroom-forming fungi.</title>
        <authorList>
            <person name="Looney B."/>
            <person name="Miyauchi S."/>
            <person name="Morin E."/>
            <person name="Drula E."/>
            <person name="Courty P.E."/>
            <person name="Kohler A."/>
            <person name="Kuo A."/>
            <person name="LaButti K."/>
            <person name="Pangilinan J."/>
            <person name="Lipzen A."/>
            <person name="Riley R."/>
            <person name="Andreopoulos W."/>
            <person name="He G."/>
            <person name="Johnson J."/>
            <person name="Nolan M."/>
            <person name="Tritt A."/>
            <person name="Barry K.W."/>
            <person name="Grigoriev I.V."/>
            <person name="Nagy L.G."/>
            <person name="Hibbett D."/>
            <person name="Henrissat B."/>
            <person name="Matheny P.B."/>
            <person name="Labbe J."/>
            <person name="Martin F.M."/>
        </authorList>
    </citation>
    <scope>NUCLEOTIDE SEQUENCE</scope>
    <source>
        <strain evidence="1">FP105234-sp</strain>
    </source>
</reference>
<evidence type="ECO:0000313" key="1">
    <source>
        <dbReference type="EMBL" id="KAI0042288.1"/>
    </source>
</evidence>
<reference evidence="1" key="1">
    <citation type="submission" date="2021-02" db="EMBL/GenBank/DDBJ databases">
        <authorList>
            <consortium name="DOE Joint Genome Institute"/>
            <person name="Ahrendt S."/>
            <person name="Looney B.P."/>
            <person name="Miyauchi S."/>
            <person name="Morin E."/>
            <person name="Drula E."/>
            <person name="Courty P.E."/>
            <person name="Chicoki N."/>
            <person name="Fauchery L."/>
            <person name="Kohler A."/>
            <person name="Kuo A."/>
            <person name="Labutti K."/>
            <person name="Pangilinan J."/>
            <person name="Lipzen A."/>
            <person name="Riley R."/>
            <person name="Andreopoulos W."/>
            <person name="He G."/>
            <person name="Johnson J."/>
            <person name="Barry K.W."/>
            <person name="Grigoriev I.V."/>
            <person name="Nagy L."/>
            <person name="Hibbett D."/>
            <person name="Henrissat B."/>
            <person name="Matheny P.B."/>
            <person name="Labbe J."/>
            <person name="Martin F."/>
        </authorList>
    </citation>
    <scope>NUCLEOTIDE SEQUENCE</scope>
    <source>
        <strain evidence="1">FP105234-sp</strain>
    </source>
</reference>
<dbReference type="Proteomes" id="UP000814033">
    <property type="component" value="Unassembled WGS sequence"/>
</dbReference>
<evidence type="ECO:0000313" key="2">
    <source>
        <dbReference type="Proteomes" id="UP000814033"/>
    </source>
</evidence>
<protein>
    <submittedName>
        <fullName evidence="1">Uncharacterized protein</fullName>
    </submittedName>
</protein>
<sequence length="345" mass="39279">MSASTAGAPSLPIELWMFIWKMVEYELSTDDLLLLRRVNRMFCALATPSAFRSVVAINTWKSSCGLQELLRSPLARYIEEVTIRDALVDCNGDLRSPSTADEQSRWHVLTHWSEIKSTPSYGFFVRENLVAAVAQLHKLPALRAVRLTRNSPPPDYKSLTPEQRRREIEEPAKLYNKLLETLSTHRPPHLLSLTLNNLVPLHPMENSPSFVNWDVDRQFCELIAGVKDLHLGIHDGAYYTSDWRPEEYASFWYKLSHTVLRHMQALTVLEVRVPKRLSSPIPALFLPEGTKKLPLLQDVLLEGIYFDSWGDIVGKLILPHWGILLKLQTALGPANPVVFVRGDRS</sequence>
<organism evidence="1 2">
    <name type="scientific">Auriscalpium vulgare</name>
    <dbReference type="NCBI Taxonomy" id="40419"/>
    <lineage>
        <taxon>Eukaryota</taxon>
        <taxon>Fungi</taxon>
        <taxon>Dikarya</taxon>
        <taxon>Basidiomycota</taxon>
        <taxon>Agaricomycotina</taxon>
        <taxon>Agaricomycetes</taxon>
        <taxon>Russulales</taxon>
        <taxon>Auriscalpiaceae</taxon>
        <taxon>Auriscalpium</taxon>
    </lineage>
</organism>
<gene>
    <name evidence="1" type="ORF">FA95DRAFT_1610317</name>
</gene>
<accession>A0ACB8RDY6</accession>
<keyword evidence="2" id="KW-1185">Reference proteome</keyword>
<name>A0ACB8RDY6_9AGAM</name>
<proteinExistence type="predicted"/>
<dbReference type="EMBL" id="MU276074">
    <property type="protein sequence ID" value="KAI0042288.1"/>
    <property type="molecule type" value="Genomic_DNA"/>
</dbReference>
<comment type="caution">
    <text evidence="1">The sequence shown here is derived from an EMBL/GenBank/DDBJ whole genome shotgun (WGS) entry which is preliminary data.</text>
</comment>